<dbReference type="SMART" id="SM01021">
    <property type="entry name" value="Bac_rhodopsin"/>
    <property type="match status" value="1"/>
</dbReference>
<feature type="transmembrane region" description="Helical" evidence="7">
    <location>
        <begin position="197"/>
        <end position="218"/>
    </location>
</feature>
<reference evidence="9" key="1">
    <citation type="submission" date="2014-11" db="EMBL/GenBank/DDBJ databases">
        <authorList>
            <person name="Otto D Thomas"/>
            <person name="Naeem Raeece"/>
        </authorList>
    </citation>
    <scope>NUCLEOTIDE SEQUENCE</scope>
</reference>
<evidence type="ECO:0000256" key="2">
    <source>
        <dbReference type="ARBA" id="ARBA00008130"/>
    </source>
</evidence>
<feature type="transmembrane region" description="Helical" evidence="7">
    <location>
        <begin position="288"/>
        <end position="309"/>
    </location>
</feature>
<gene>
    <name evidence="9" type="ORF">Cvel_9369</name>
</gene>
<evidence type="ECO:0000313" key="9">
    <source>
        <dbReference type="EMBL" id="CEM49361.1"/>
    </source>
</evidence>
<organism evidence="9">
    <name type="scientific">Chromera velia CCMP2878</name>
    <dbReference type="NCBI Taxonomy" id="1169474"/>
    <lineage>
        <taxon>Eukaryota</taxon>
        <taxon>Sar</taxon>
        <taxon>Alveolata</taxon>
        <taxon>Colpodellida</taxon>
        <taxon>Chromeraceae</taxon>
        <taxon>Chromera</taxon>
    </lineage>
</organism>
<comment type="similarity">
    <text evidence="2">Belongs to the archaeal/bacterial/fungal opsin family.</text>
</comment>
<dbReference type="InterPro" id="IPR001425">
    <property type="entry name" value="Arc/bac/fun_rhodopsins"/>
</dbReference>
<keyword evidence="3 7" id="KW-0812">Transmembrane</keyword>
<dbReference type="GO" id="GO:0016020">
    <property type="term" value="C:membrane"/>
    <property type="evidence" value="ECO:0007669"/>
    <property type="project" value="UniProtKB-SubCell"/>
</dbReference>
<feature type="compositionally biased region" description="Basic and acidic residues" evidence="6">
    <location>
        <begin position="97"/>
        <end position="110"/>
    </location>
</feature>
<name>A0A0G4HXX2_9ALVE</name>
<sequence>MRSGCVLLAFGVLLVLVDGVPQFPPETRLTDKVAEAQKKTGRDAEGTELTAGTGGEARTVSDHSAEEEENGVDLQTRPEDQTGGDEVQASYVDAIEDPIKQKEQEARPTGEAELTGLDSTDGPASPLLTSKSSPATKEQAGGEESSREGVGSGMMERVEKVRIVSKFFLWMTGVSLGVCSLWSLLSSSGRQAAREFGWGVSALIALACALGATAYVSMGVGIGVIEVGGRVVLIGRDWAALVTSPLMVFALGSSIGADRSSVGLTGVMGLFMAGCNLEAALHEGWMRWGLLLVGSLLLSGVIQGLVSAFGRDEMRQMAAGGVGGSEEERARELSVWGERKYRAAAAALICAWSLAPFVCVASRLGLLGVTTGVVCMSLVDLCAFGVSTVMLVSGKPEGVGEMSASLVEGEGETEREKVGKGVWVQAHV</sequence>
<feature type="region of interest" description="Disordered" evidence="6">
    <location>
        <begin position="34"/>
        <end position="85"/>
    </location>
</feature>
<comment type="subcellular location">
    <subcellularLocation>
        <location evidence="1">Membrane</location>
        <topology evidence="1">Multi-pass membrane protein</topology>
    </subcellularLocation>
</comment>
<evidence type="ECO:0000256" key="4">
    <source>
        <dbReference type="ARBA" id="ARBA00022989"/>
    </source>
</evidence>
<proteinExistence type="inferred from homology"/>
<accession>A0A0G4HXX2</accession>
<dbReference type="Gene3D" id="1.20.1070.10">
    <property type="entry name" value="Rhodopsin 7-helix transmembrane proteins"/>
    <property type="match status" value="1"/>
</dbReference>
<dbReference type="VEuPathDB" id="CryptoDB:Cvel_9369"/>
<feature type="transmembrane region" description="Helical" evidence="7">
    <location>
        <begin position="238"/>
        <end position="255"/>
    </location>
</feature>
<protein>
    <recommendedName>
        <fullName evidence="10">EamA domain-containing protein</fullName>
    </recommendedName>
</protein>
<evidence type="ECO:0000256" key="6">
    <source>
        <dbReference type="SAM" id="MobiDB-lite"/>
    </source>
</evidence>
<feature type="signal peptide" evidence="8">
    <location>
        <begin position="1"/>
        <end position="19"/>
    </location>
</feature>
<feature type="transmembrane region" description="Helical" evidence="7">
    <location>
        <begin position="167"/>
        <end position="185"/>
    </location>
</feature>
<evidence type="ECO:0000256" key="8">
    <source>
        <dbReference type="SAM" id="SignalP"/>
    </source>
</evidence>
<feature type="transmembrane region" description="Helical" evidence="7">
    <location>
        <begin position="371"/>
        <end position="392"/>
    </location>
</feature>
<evidence type="ECO:0000256" key="7">
    <source>
        <dbReference type="SAM" id="Phobius"/>
    </source>
</evidence>
<evidence type="ECO:0000256" key="3">
    <source>
        <dbReference type="ARBA" id="ARBA00022692"/>
    </source>
</evidence>
<dbReference type="AlphaFoldDB" id="A0A0G4HXX2"/>
<evidence type="ECO:0000256" key="1">
    <source>
        <dbReference type="ARBA" id="ARBA00004141"/>
    </source>
</evidence>
<feature type="transmembrane region" description="Helical" evidence="7">
    <location>
        <begin position="262"/>
        <end position="282"/>
    </location>
</feature>
<keyword evidence="8" id="KW-0732">Signal</keyword>
<dbReference type="SUPFAM" id="SSF81321">
    <property type="entry name" value="Family A G protein-coupled receptor-like"/>
    <property type="match status" value="1"/>
</dbReference>
<feature type="chain" id="PRO_5005192349" description="EamA domain-containing protein" evidence="8">
    <location>
        <begin position="20"/>
        <end position="428"/>
    </location>
</feature>
<evidence type="ECO:0000256" key="5">
    <source>
        <dbReference type="ARBA" id="ARBA00023136"/>
    </source>
</evidence>
<feature type="compositionally biased region" description="Basic and acidic residues" evidence="6">
    <location>
        <begin position="34"/>
        <end position="45"/>
    </location>
</feature>
<evidence type="ECO:0008006" key="10">
    <source>
        <dbReference type="Google" id="ProtNLM"/>
    </source>
</evidence>
<keyword evidence="4 7" id="KW-1133">Transmembrane helix</keyword>
<feature type="transmembrane region" description="Helical" evidence="7">
    <location>
        <begin position="343"/>
        <end position="365"/>
    </location>
</feature>
<feature type="region of interest" description="Disordered" evidence="6">
    <location>
        <begin position="97"/>
        <end position="153"/>
    </location>
</feature>
<keyword evidence="5 7" id="KW-0472">Membrane</keyword>
<feature type="compositionally biased region" description="Polar residues" evidence="6">
    <location>
        <begin position="127"/>
        <end position="136"/>
    </location>
</feature>
<dbReference type="EMBL" id="CDMZ01004313">
    <property type="protein sequence ID" value="CEM49361.1"/>
    <property type="molecule type" value="Genomic_DNA"/>
</dbReference>